<dbReference type="InterPro" id="IPR044852">
    <property type="entry name" value="WBP2-like"/>
</dbReference>
<dbReference type="KEGG" id="sla:SERLADRAFT_462417"/>
<dbReference type="GO" id="GO:0005634">
    <property type="term" value="C:nucleus"/>
    <property type="evidence" value="ECO:0007669"/>
    <property type="project" value="TreeGrafter"/>
</dbReference>
<gene>
    <name evidence="2" type="ORF">SERLADRAFT_462417</name>
</gene>
<dbReference type="CDD" id="cd13214">
    <property type="entry name" value="PH-GRAM_WBP2"/>
    <property type="match status" value="1"/>
</dbReference>
<evidence type="ECO:0000313" key="2">
    <source>
        <dbReference type="EMBL" id="EGO28021.1"/>
    </source>
</evidence>
<name>F8NNG4_SERL9</name>
<feature type="compositionally biased region" description="Polar residues" evidence="1">
    <location>
        <begin position="167"/>
        <end position="180"/>
    </location>
</feature>
<feature type="region of interest" description="Disordered" evidence="1">
    <location>
        <begin position="165"/>
        <end position="188"/>
    </location>
</feature>
<dbReference type="PANTHER" id="PTHR31606">
    <property type="entry name" value="WW DOMAIN BINDING PROTEIN 2, ISOFORM E"/>
    <property type="match status" value="1"/>
</dbReference>
<dbReference type="RefSeq" id="XP_007316112.1">
    <property type="nucleotide sequence ID" value="XM_007316050.1"/>
</dbReference>
<dbReference type="EMBL" id="GL945431">
    <property type="protein sequence ID" value="EGO28021.1"/>
    <property type="molecule type" value="Genomic_DNA"/>
</dbReference>
<sequence length="188" mass="20527">MALNWTMLDPATRVPIPLPHEQTILTVDSKVEYTVIIPKIPPSGSAIAGGSPDTKKMKEAGRLWLTDKRLIFTTPTTGGSKPSFDSLSIPLHSILSTKFEQPLFAANFLTLDVDPSPEGGLTDGTKVEIRFSDQGIFQFVGVLDKTRERTIYMRRQTAMGEDENLPVYSSSAEGGSSTYTDMPPGYDA</sequence>
<dbReference type="GeneID" id="18818369"/>
<dbReference type="AlphaFoldDB" id="F8NNG4"/>
<organism>
    <name type="scientific">Serpula lacrymans var. lacrymans (strain S7.9)</name>
    <name type="common">Dry rot fungus</name>
    <dbReference type="NCBI Taxonomy" id="578457"/>
    <lineage>
        <taxon>Eukaryota</taxon>
        <taxon>Fungi</taxon>
        <taxon>Dikarya</taxon>
        <taxon>Basidiomycota</taxon>
        <taxon>Agaricomycotina</taxon>
        <taxon>Agaricomycetes</taxon>
        <taxon>Agaricomycetidae</taxon>
        <taxon>Boletales</taxon>
        <taxon>Coniophorineae</taxon>
        <taxon>Serpulaceae</taxon>
        <taxon>Serpula</taxon>
    </lineage>
</organism>
<dbReference type="GO" id="GO:0031490">
    <property type="term" value="F:chromatin DNA binding"/>
    <property type="evidence" value="ECO:0007669"/>
    <property type="project" value="TreeGrafter"/>
</dbReference>
<dbReference type="HOGENOM" id="CLU_066296_2_0_1"/>
<dbReference type="SUPFAM" id="SSF50729">
    <property type="entry name" value="PH domain-like"/>
    <property type="match status" value="1"/>
</dbReference>
<protein>
    <submittedName>
        <fullName evidence="2">Uncharacterized protein</fullName>
    </submittedName>
</protein>
<dbReference type="PANTHER" id="PTHR31606:SF1">
    <property type="entry name" value="WW DOMAIN BINDING PROTEIN 2, ISOFORM E"/>
    <property type="match status" value="1"/>
</dbReference>
<evidence type="ECO:0000256" key="1">
    <source>
        <dbReference type="SAM" id="MobiDB-lite"/>
    </source>
</evidence>
<accession>F8NNG4</accession>
<reference evidence="2" key="1">
    <citation type="submission" date="2011-04" db="EMBL/GenBank/DDBJ databases">
        <title>Evolution of plant cell wall degrading machinery underlies the functional diversity of forest fungi.</title>
        <authorList>
            <consortium name="US DOE Joint Genome Institute (JGI-PGF)"/>
            <person name="Eastwood D.C."/>
            <person name="Floudas D."/>
            <person name="Binder M."/>
            <person name="Majcherczyk A."/>
            <person name="Schneider P."/>
            <person name="Aerts A."/>
            <person name="Asiegbu F.O."/>
            <person name="Baker S.E."/>
            <person name="Barry K."/>
            <person name="Bendiksby M."/>
            <person name="Blumentritt M."/>
            <person name="Coutinho P.M."/>
            <person name="Cullen D."/>
            <person name="Cullen D."/>
            <person name="Gathman A."/>
            <person name="Goodell B."/>
            <person name="Henrissat B."/>
            <person name="Ihrmark K."/>
            <person name="Kauserud H."/>
            <person name="Kohler A."/>
            <person name="LaButti K."/>
            <person name="Lapidus A."/>
            <person name="Lavin J.L."/>
            <person name="Lee Y.-H."/>
            <person name="Lindquist E."/>
            <person name="Lilly W."/>
            <person name="Lucas S."/>
            <person name="Morin E."/>
            <person name="Murat C."/>
            <person name="Oguiza J.A."/>
            <person name="Park J."/>
            <person name="Pisabarro A.G."/>
            <person name="Riley R."/>
            <person name="Rosling A."/>
            <person name="Salamov A."/>
            <person name="Schmidt O."/>
            <person name="Schmutz J."/>
            <person name="Skrede I."/>
            <person name="Stenlid J."/>
            <person name="Wiebenga A."/>
            <person name="Xie X."/>
            <person name="Kues U."/>
            <person name="Hibbett D.S."/>
            <person name="Hoffmeister D."/>
            <person name="Hogberg N."/>
            <person name="Martin F."/>
            <person name="Grigoriev I.V."/>
            <person name="Watkinson S.C."/>
        </authorList>
    </citation>
    <scope>NUCLEOTIDE SEQUENCE</scope>
    <source>
        <strain evidence="2">S7.9</strain>
    </source>
</reference>
<dbReference type="OrthoDB" id="1259151at2759"/>
<proteinExistence type="predicted"/>
<dbReference type="Proteomes" id="UP000008064">
    <property type="component" value="Unassembled WGS sequence"/>
</dbReference>
<dbReference type="GO" id="GO:0003713">
    <property type="term" value="F:transcription coactivator activity"/>
    <property type="evidence" value="ECO:0007669"/>
    <property type="project" value="InterPro"/>
</dbReference>